<dbReference type="EMBL" id="NCSJ02000204">
    <property type="protein sequence ID" value="RFU27499.1"/>
    <property type="molecule type" value="Genomic_DNA"/>
</dbReference>
<dbReference type="PANTHER" id="PTHR42723:SF1">
    <property type="entry name" value="CHLOROPHYLL SYNTHASE, CHLOROPLASTIC"/>
    <property type="match status" value="1"/>
</dbReference>
<dbReference type="OMA" id="AVGYASF"/>
<name>A0A3E2H276_SCYLI</name>
<keyword evidence="4 6" id="KW-0472">Membrane</keyword>
<evidence type="ECO:0000256" key="4">
    <source>
        <dbReference type="ARBA" id="ARBA00023136"/>
    </source>
</evidence>
<accession>A0A3E2H276</accession>
<dbReference type="GO" id="GO:0016020">
    <property type="term" value="C:membrane"/>
    <property type="evidence" value="ECO:0007669"/>
    <property type="project" value="UniProtKB-SubCell"/>
</dbReference>
<evidence type="ECO:0000256" key="5">
    <source>
        <dbReference type="SAM" id="MobiDB-lite"/>
    </source>
</evidence>
<gene>
    <name evidence="7" type="ORF">B7463_g8843</name>
</gene>
<evidence type="ECO:0000256" key="3">
    <source>
        <dbReference type="ARBA" id="ARBA00022989"/>
    </source>
</evidence>
<reference evidence="7 8" key="1">
    <citation type="submission" date="2018-05" db="EMBL/GenBank/DDBJ databases">
        <title>Draft genome sequence of Scytalidium lignicola DSM 105466, a ubiquitous saprotrophic fungus.</title>
        <authorList>
            <person name="Buettner E."/>
            <person name="Gebauer A.M."/>
            <person name="Hofrichter M."/>
            <person name="Liers C."/>
            <person name="Kellner H."/>
        </authorList>
    </citation>
    <scope>NUCLEOTIDE SEQUENCE [LARGE SCALE GENOMIC DNA]</scope>
    <source>
        <strain evidence="7 8">DSM 105466</strain>
    </source>
</reference>
<keyword evidence="3 6" id="KW-1133">Transmembrane helix</keyword>
<feature type="region of interest" description="Disordered" evidence="5">
    <location>
        <begin position="1"/>
        <end position="26"/>
    </location>
</feature>
<dbReference type="GO" id="GO:0016765">
    <property type="term" value="F:transferase activity, transferring alkyl or aryl (other than methyl) groups"/>
    <property type="evidence" value="ECO:0007669"/>
    <property type="project" value="InterPro"/>
</dbReference>
<keyword evidence="8" id="KW-1185">Reference proteome</keyword>
<proteinExistence type="predicted"/>
<dbReference type="Pfam" id="PF01040">
    <property type="entry name" value="UbiA"/>
    <property type="match status" value="1"/>
</dbReference>
<dbReference type="AlphaFoldDB" id="A0A3E2H276"/>
<evidence type="ECO:0000256" key="6">
    <source>
        <dbReference type="SAM" id="Phobius"/>
    </source>
</evidence>
<dbReference type="InterPro" id="IPR050475">
    <property type="entry name" value="Prenyltransferase_related"/>
</dbReference>
<evidence type="ECO:0000256" key="1">
    <source>
        <dbReference type="ARBA" id="ARBA00004141"/>
    </source>
</evidence>
<comment type="caution">
    <text evidence="7">The sequence shown here is derived from an EMBL/GenBank/DDBJ whole genome shotgun (WGS) entry which is preliminary data.</text>
</comment>
<keyword evidence="2 6" id="KW-0812">Transmembrane</keyword>
<feature type="non-terminal residue" evidence="7">
    <location>
        <position position="345"/>
    </location>
</feature>
<dbReference type="PANTHER" id="PTHR42723">
    <property type="entry name" value="CHLOROPHYLL SYNTHASE"/>
    <property type="match status" value="1"/>
</dbReference>
<organism evidence="7 8">
    <name type="scientific">Scytalidium lignicola</name>
    <name type="common">Hyphomycete</name>
    <dbReference type="NCBI Taxonomy" id="5539"/>
    <lineage>
        <taxon>Eukaryota</taxon>
        <taxon>Fungi</taxon>
        <taxon>Dikarya</taxon>
        <taxon>Ascomycota</taxon>
        <taxon>Pezizomycotina</taxon>
        <taxon>Leotiomycetes</taxon>
        <taxon>Leotiomycetes incertae sedis</taxon>
        <taxon>Scytalidium</taxon>
    </lineage>
</organism>
<feature type="transmembrane region" description="Helical" evidence="6">
    <location>
        <begin position="289"/>
        <end position="307"/>
    </location>
</feature>
<evidence type="ECO:0000313" key="8">
    <source>
        <dbReference type="Proteomes" id="UP000258309"/>
    </source>
</evidence>
<feature type="transmembrane region" description="Helical" evidence="6">
    <location>
        <begin position="266"/>
        <end position="283"/>
    </location>
</feature>
<evidence type="ECO:0000313" key="7">
    <source>
        <dbReference type="EMBL" id="RFU27499.1"/>
    </source>
</evidence>
<feature type="transmembrane region" description="Helical" evidence="6">
    <location>
        <begin position="319"/>
        <end position="337"/>
    </location>
</feature>
<dbReference type="Proteomes" id="UP000258309">
    <property type="component" value="Unassembled WGS sequence"/>
</dbReference>
<comment type="subcellular location">
    <subcellularLocation>
        <location evidence="1">Membrane</location>
        <topology evidence="1">Multi-pass membrane protein</topology>
    </subcellularLocation>
</comment>
<dbReference type="STRING" id="5539.A0A3E2H276"/>
<evidence type="ECO:0000256" key="2">
    <source>
        <dbReference type="ARBA" id="ARBA00022692"/>
    </source>
</evidence>
<dbReference type="CDD" id="cd13965">
    <property type="entry name" value="PT_UbiA_3"/>
    <property type="match status" value="1"/>
</dbReference>
<sequence>MKYDPVSARVEKSNVSVPPPSTSAEPKHASQKFVSWNLHSAASQLWEIVRLAHLITESNVKAFVQPVVLFAMLSVASGSLTTNPHPKWEELIRAFPHAALYIWLYVLHFDCSNQKSPESIKEDWLNKPWCAIPSGKLSVNGAERWYAMASCLLLLSTGTWLGGFPEAVAFMLETWVYDYASGANSWWGKNLINALFYLTGQFGATRVAAGAMGSTSMTRAGFEWCALLGLNTFTTVQIQDLRDQEGDNARGRHTVALVLGDGITRWITALFISFWSVVCPAYWGNGRFTAGYSLPFFIGNIIAARVLSYRSIKADRSTFHYYTLFWLPALYAIPLLSKYELQWFF</sequence>
<dbReference type="InterPro" id="IPR000537">
    <property type="entry name" value="UbiA_prenyltransferase"/>
</dbReference>
<dbReference type="OrthoDB" id="434972at2759"/>
<dbReference type="Gene3D" id="1.20.120.1780">
    <property type="entry name" value="UbiA prenyltransferase"/>
    <property type="match status" value="1"/>
</dbReference>
<protein>
    <submittedName>
        <fullName evidence="7">Uncharacterized protein</fullName>
    </submittedName>
</protein>
<feature type="non-terminal residue" evidence="7">
    <location>
        <position position="1"/>
    </location>
</feature>